<dbReference type="Proteomes" id="UP001140011">
    <property type="component" value="Unassembled WGS sequence"/>
</dbReference>
<dbReference type="PANTHER" id="PTHR43690:SF18">
    <property type="entry name" value="INSULIN-DEGRADING ENZYME-RELATED"/>
    <property type="match status" value="1"/>
</dbReference>
<dbReference type="GO" id="GO:0004222">
    <property type="term" value="F:metalloendopeptidase activity"/>
    <property type="evidence" value="ECO:0007669"/>
    <property type="project" value="UniProtKB-EC"/>
</dbReference>
<dbReference type="InterPro" id="IPR011249">
    <property type="entry name" value="Metalloenz_LuxS/M16"/>
</dbReference>
<organism evidence="2 3">
    <name type="scientific">Coemansia pectinata</name>
    <dbReference type="NCBI Taxonomy" id="1052879"/>
    <lineage>
        <taxon>Eukaryota</taxon>
        <taxon>Fungi</taxon>
        <taxon>Fungi incertae sedis</taxon>
        <taxon>Zoopagomycota</taxon>
        <taxon>Kickxellomycotina</taxon>
        <taxon>Kickxellomycetes</taxon>
        <taxon>Kickxellales</taxon>
        <taxon>Kickxellaceae</taxon>
        <taxon>Coemansia</taxon>
    </lineage>
</organism>
<reference evidence="2" key="1">
    <citation type="submission" date="2022-07" db="EMBL/GenBank/DDBJ databases">
        <title>Phylogenomic reconstructions and comparative analyses of Kickxellomycotina fungi.</title>
        <authorList>
            <person name="Reynolds N.K."/>
            <person name="Stajich J.E."/>
            <person name="Barry K."/>
            <person name="Grigoriev I.V."/>
            <person name="Crous P."/>
            <person name="Smith M.E."/>
        </authorList>
    </citation>
    <scope>NUCLEOTIDE SEQUENCE</scope>
    <source>
        <strain evidence="2">BCRC 34297</strain>
    </source>
</reference>
<feature type="non-terminal residue" evidence="2">
    <location>
        <position position="78"/>
    </location>
</feature>
<dbReference type="AlphaFoldDB" id="A0A9W8GW77"/>
<dbReference type="SUPFAM" id="SSF63411">
    <property type="entry name" value="LuxS/MPP-like metallohydrolase"/>
    <property type="match status" value="1"/>
</dbReference>
<keyword evidence="2" id="KW-0482">Metalloprotease</keyword>
<evidence type="ECO:0000313" key="2">
    <source>
        <dbReference type="EMBL" id="KAJ2753527.1"/>
    </source>
</evidence>
<dbReference type="Gene3D" id="3.30.830.10">
    <property type="entry name" value="Metalloenzyme, LuxS/M16 peptidase-like"/>
    <property type="match status" value="1"/>
</dbReference>
<protein>
    <submittedName>
        <fullName evidence="2">Metalloprotease</fullName>
        <ecNumber evidence="2">3.4.24.56</ecNumber>
    </submittedName>
</protein>
<keyword evidence="1" id="KW-0479">Metal-binding</keyword>
<keyword evidence="3" id="KW-1185">Reference proteome</keyword>
<name>A0A9W8GW77_9FUNG</name>
<dbReference type="PANTHER" id="PTHR43690">
    <property type="entry name" value="NARDILYSIN"/>
    <property type="match status" value="1"/>
</dbReference>
<comment type="caution">
    <text evidence="2">The sequence shown here is derived from an EMBL/GenBank/DDBJ whole genome shotgun (WGS) entry which is preliminary data.</text>
</comment>
<dbReference type="EC" id="3.4.24.56" evidence="2"/>
<evidence type="ECO:0000256" key="1">
    <source>
        <dbReference type="ARBA" id="ARBA00022723"/>
    </source>
</evidence>
<keyword evidence="2" id="KW-0645">Protease</keyword>
<dbReference type="GO" id="GO:0046872">
    <property type="term" value="F:metal ion binding"/>
    <property type="evidence" value="ECO:0007669"/>
    <property type="project" value="UniProtKB-KW"/>
</dbReference>
<dbReference type="EMBL" id="JANBUH010000183">
    <property type="protein sequence ID" value="KAJ2753527.1"/>
    <property type="molecule type" value="Genomic_DNA"/>
</dbReference>
<proteinExistence type="predicted"/>
<dbReference type="OrthoDB" id="952271at2759"/>
<keyword evidence="2" id="KW-0378">Hydrolase</keyword>
<sequence length="78" mass="9216">MVVLEGESNPVYTTQCINEFIRQYWQKLQELTAEEFESSVQSLISLKKEKLKSIDGEFNRLWAHINSNKYKFDALDKD</sequence>
<accession>A0A9W8GW77</accession>
<dbReference type="InterPro" id="IPR050626">
    <property type="entry name" value="Peptidase_M16"/>
</dbReference>
<gene>
    <name evidence="2" type="primary">STE23_3</name>
    <name evidence="2" type="ORF">GGI19_003077</name>
</gene>
<evidence type="ECO:0000313" key="3">
    <source>
        <dbReference type="Proteomes" id="UP001140011"/>
    </source>
</evidence>